<dbReference type="HOGENOM" id="CLU_069851_0_0_1"/>
<evidence type="ECO:0000313" key="20">
    <source>
        <dbReference type="EMBL" id="CCF58112.1"/>
    </source>
</evidence>
<keyword evidence="10" id="KW-0967">Endosome</keyword>
<evidence type="ECO:0000256" key="7">
    <source>
        <dbReference type="ARBA" id="ARBA00022679"/>
    </source>
</evidence>
<feature type="domain" description="FYVE-type" evidence="19">
    <location>
        <begin position="20"/>
        <end position="92"/>
    </location>
</feature>
<dbReference type="eggNOG" id="KOG1729">
    <property type="taxonomic scope" value="Eukaryota"/>
</dbReference>
<dbReference type="KEGG" id="kaf:KAFR_0D04640"/>
<evidence type="ECO:0000259" key="19">
    <source>
        <dbReference type="PROSITE" id="PS50178"/>
    </source>
</evidence>
<dbReference type="Pfam" id="PF01363">
    <property type="entry name" value="FYVE"/>
    <property type="match status" value="1"/>
</dbReference>
<dbReference type="Proteomes" id="UP000005220">
    <property type="component" value="Chromosome 4"/>
</dbReference>
<comment type="catalytic activity">
    <reaction evidence="1">
        <text>S-ubiquitinyl-[E2 ubiquitin-conjugating enzyme]-L-cysteine + [acceptor protein]-L-lysine = [E2 ubiquitin-conjugating enzyme]-L-cysteine + N(6)-ubiquitinyl-[acceptor protein]-L-lysine.</text>
        <dbReference type="EC" id="2.3.2.27"/>
    </reaction>
</comment>
<feature type="domain" description="RING-type" evidence="18">
    <location>
        <begin position="244"/>
        <end position="299"/>
    </location>
</feature>
<dbReference type="GO" id="GO:0061630">
    <property type="term" value="F:ubiquitin protein ligase activity"/>
    <property type="evidence" value="ECO:0007669"/>
    <property type="project" value="UniProtKB-EC"/>
</dbReference>
<protein>
    <recommendedName>
        <fullName evidence="6">RING-type E3 ubiquitin transferase</fullName>
        <ecNumber evidence="6">2.3.2.27</ecNumber>
    </recommendedName>
</protein>
<dbReference type="PANTHER" id="PTHR46661">
    <property type="entry name" value="E3 UBIQUITIN-PROTEIN LIGASE ZNRF1-LIKE PROTEIN"/>
    <property type="match status" value="1"/>
</dbReference>
<evidence type="ECO:0000256" key="12">
    <source>
        <dbReference type="ARBA" id="ARBA00022786"/>
    </source>
</evidence>
<sequence length="302" mass="34571">MTEQDGSSSLLNAFAFWQPDKDIRNCLSCQSSFNILVRRHHCRCCGGIFCGSCASKFARYNEERVKVVRKPTDIEAELPPYRTCDACYQNMMQMGLIIHPWRRMLNMENSDLFESTQTTIGDSITERTPSVSVTNTKDDSTNELTTDTVISAPETSSHHGHDEEENHCPICNFDFSEFSGNEEIEDHIKECLTRAERAQQHQTTSVASGLSNDQENNCPTNRNRMLVYKVAKDNTKTTEEYPECPICFEEMIPGDKVGRLECLCVFHYKCIKSWFNKRQQKLKSNNKANTSKNFCPFHDAIL</sequence>
<dbReference type="EC" id="2.3.2.27" evidence="6"/>
<keyword evidence="16" id="KW-0449">Lipoprotein</keyword>
<keyword evidence="14" id="KW-0472">Membrane</keyword>
<accession>H2AUR2</accession>
<evidence type="ECO:0000256" key="11">
    <source>
        <dbReference type="ARBA" id="ARBA00022771"/>
    </source>
</evidence>
<evidence type="ECO:0000259" key="18">
    <source>
        <dbReference type="PROSITE" id="PS50089"/>
    </source>
</evidence>
<evidence type="ECO:0000256" key="6">
    <source>
        <dbReference type="ARBA" id="ARBA00012483"/>
    </source>
</evidence>
<evidence type="ECO:0000256" key="9">
    <source>
        <dbReference type="ARBA" id="ARBA00022723"/>
    </source>
</evidence>
<dbReference type="PROSITE" id="PS50089">
    <property type="entry name" value="ZF_RING_2"/>
    <property type="match status" value="1"/>
</dbReference>
<gene>
    <name evidence="20" type="primary">KAFR0D04640</name>
    <name evidence="20" type="ORF">KAFR_0D04640</name>
</gene>
<dbReference type="GO" id="GO:0042176">
    <property type="term" value="P:regulation of protein catabolic process"/>
    <property type="evidence" value="ECO:0007669"/>
    <property type="project" value="EnsemblFungi"/>
</dbReference>
<keyword evidence="12" id="KW-0833">Ubl conjugation pathway</keyword>
<keyword evidence="13" id="KW-0862">Zinc</keyword>
<keyword evidence="9" id="KW-0479">Metal-binding</keyword>
<evidence type="ECO:0000256" key="15">
    <source>
        <dbReference type="ARBA" id="ARBA00023228"/>
    </source>
</evidence>
<dbReference type="InterPro" id="IPR051878">
    <property type="entry name" value="ZNRF_ubiq-protein_ligase"/>
</dbReference>
<dbReference type="GO" id="GO:0008270">
    <property type="term" value="F:zinc ion binding"/>
    <property type="evidence" value="ECO:0007669"/>
    <property type="project" value="UniProtKB-KW"/>
</dbReference>
<dbReference type="RefSeq" id="XP_003957247.1">
    <property type="nucleotide sequence ID" value="XM_003957198.1"/>
</dbReference>
<organism evidence="20 21">
    <name type="scientific">Kazachstania africana (strain ATCC 22294 / BCRC 22015 / CBS 2517 / CECT 1963 / NBRC 1671 / NRRL Y-8276)</name>
    <name type="common">Yeast</name>
    <name type="synonym">Kluyveromyces africanus</name>
    <dbReference type="NCBI Taxonomy" id="1071382"/>
    <lineage>
        <taxon>Eukaryota</taxon>
        <taxon>Fungi</taxon>
        <taxon>Dikarya</taxon>
        <taxon>Ascomycota</taxon>
        <taxon>Saccharomycotina</taxon>
        <taxon>Saccharomycetes</taxon>
        <taxon>Saccharomycetales</taxon>
        <taxon>Saccharomycetaceae</taxon>
        <taxon>Kazachstania</taxon>
    </lineage>
</organism>
<dbReference type="FunCoup" id="H2AUR2">
    <property type="interactions" value="34"/>
</dbReference>
<dbReference type="InterPro" id="IPR017455">
    <property type="entry name" value="Znf_FYVE-rel"/>
</dbReference>
<dbReference type="GO" id="GO:0070936">
    <property type="term" value="P:protein K48-linked ubiquitination"/>
    <property type="evidence" value="ECO:0007669"/>
    <property type="project" value="TreeGrafter"/>
</dbReference>
<dbReference type="GO" id="GO:0043161">
    <property type="term" value="P:proteasome-mediated ubiquitin-dependent protein catabolic process"/>
    <property type="evidence" value="ECO:0007669"/>
    <property type="project" value="TreeGrafter"/>
</dbReference>
<dbReference type="GeneID" id="13882568"/>
<dbReference type="InterPro" id="IPR011011">
    <property type="entry name" value="Znf_FYVE_PHD"/>
</dbReference>
<dbReference type="GO" id="GO:0000329">
    <property type="term" value="C:fungal-type vacuole membrane"/>
    <property type="evidence" value="ECO:0007669"/>
    <property type="project" value="EnsemblFungi"/>
</dbReference>
<keyword evidence="7" id="KW-0808">Transferase</keyword>
<dbReference type="InterPro" id="IPR013083">
    <property type="entry name" value="Znf_RING/FYVE/PHD"/>
</dbReference>
<dbReference type="GO" id="GO:0032266">
    <property type="term" value="F:phosphatidylinositol-3-phosphate binding"/>
    <property type="evidence" value="ECO:0007669"/>
    <property type="project" value="EnsemblFungi"/>
</dbReference>
<dbReference type="AlphaFoldDB" id="H2AUR2"/>
<proteinExistence type="predicted"/>
<dbReference type="CDD" id="cd16489">
    <property type="entry name" value="mRING-CH-C4HC2H_ZNRF"/>
    <property type="match status" value="1"/>
</dbReference>
<evidence type="ECO:0000256" key="1">
    <source>
        <dbReference type="ARBA" id="ARBA00000900"/>
    </source>
</evidence>
<dbReference type="InterPro" id="IPR000306">
    <property type="entry name" value="Znf_FYVE"/>
</dbReference>
<evidence type="ECO:0000256" key="5">
    <source>
        <dbReference type="ARBA" id="ARBA00004906"/>
    </source>
</evidence>
<evidence type="ECO:0000256" key="16">
    <source>
        <dbReference type="ARBA" id="ARBA00023288"/>
    </source>
</evidence>
<evidence type="ECO:0000256" key="8">
    <source>
        <dbReference type="ARBA" id="ARBA00022707"/>
    </source>
</evidence>
<dbReference type="PANTHER" id="PTHR46661:SF4">
    <property type="entry name" value="RING-TYPE DOMAIN-CONTAINING PROTEIN"/>
    <property type="match status" value="1"/>
</dbReference>
<dbReference type="PROSITE" id="PS50178">
    <property type="entry name" value="ZF_FYVE"/>
    <property type="match status" value="1"/>
</dbReference>
<keyword evidence="8" id="KW-0519">Myristate</keyword>
<dbReference type="Gene3D" id="3.30.40.10">
    <property type="entry name" value="Zinc/RING finger domain, C3HC4 (zinc finger)"/>
    <property type="match status" value="2"/>
</dbReference>
<dbReference type="STRING" id="1071382.H2AUR2"/>
<evidence type="ECO:0000256" key="14">
    <source>
        <dbReference type="ARBA" id="ARBA00023136"/>
    </source>
</evidence>
<name>H2AUR2_KAZAF</name>
<comment type="pathway">
    <text evidence="5">Protein modification; protein ubiquitination.</text>
</comment>
<dbReference type="SUPFAM" id="SSF57850">
    <property type="entry name" value="RING/U-box"/>
    <property type="match status" value="1"/>
</dbReference>
<evidence type="ECO:0000256" key="10">
    <source>
        <dbReference type="ARBA" id="ARBA00022753"/>
    </source>
</evidence>
<evidence type="ECO:0000256" key="13">
    <source>
        <dbReference type="ARBA" id="ARBA00022833"/>
    </source>
</evidence>
<reference evidence="20 21" key="1">
    <citation type="journal article" date="2011" name="Proc. Natl. Acad. Sci. U.S.A.">
        <title>Evolutionary erosion of yeast sex chromosomes by mating-type switching accidents.</title>
        <authorList>
            <person name="Gordon J.L."/>
            <person name="Armisen D."/>
            <person name="Proux-Wera E."/>
            <person name="Oheigeartaigh S.S."/>
            <person name="Byrne K.P."/>
            <person name="Wolfe K.H."/>
        </authorList>
    </citation>
    <scope>NUCLEOTIDE SEQUENCE [LARGE SCALE GENOMIC DNA]</scope>
    <source>
        <strain evidence="21">ATCC 22294 / BCRC 22015 / CBS 2517 / CECT 1963 / NBRC 1671 / NRRL Y-8276</strain>
    </source>
</reference>
<evidence type="ECO:0000256" key="2">
    <source>
        <dbReference type="ARBA" id="ARBA00004170"/>
    </source>
</evidence>
<evidence type="ECO:0000256" key="17">
    <source>
        <dbReference type="PROSITE-ProRule" id="PRU00175"/>
    </source>
</evidence>
<dbReference type="GO" id="GO:0031647">
    <property type="term" value="P:regulation of protein stability"/>
    <property type="evidence" value="ECO:0007669"/>
    <property type="project" value="EnsemblFungi"/>
</dbReference>
<dbReference type="Pfam" id="PF13639">
    <property type="entry name" value="zf-RING_2"/>
    <property type="match status" value="1"/>
</dbReference>
<dbReference type="OrthoDB" id="660555at2759"/>
<evidence type="ECO:0000313" key="21">
    <source>
        <dbReference type="Proteomes" id="UP000005220"/>
    </source>
</evidence>
<dbReference type="InterPro" id="IPR001841">
    <property type="entry name" value="Znf_RING"/>
</dbReference>
<keyword evidence="21" id="KW-1185">Reference proteome</keyword>
<dbReference type="InParanoid" id="H2AUR2"/>
<evidence type="ECO:0000256" key="4">
    <source>
        <dbReference type="ARBA" id="ARBA00004371"/>
    </source>
</evidence>
<dbReference type="SUPFAM" id="SSF57903">
    <property type="entry name" value="FYVE/PHD zinc finger"/>
    <property type="match status" value="1"/>
</dbReference>
<keyword evidence="11 17" id="KW-0863">Zinc-finger</keyword>
<dbReference type="SMART" id="SM00064">
    <property type="entry name" value="FYVE"/>
    <property type="match status" value="1"/>
</dbReference>
<keyword evidence="15" id="KW-0458">Lysosome</keyword>
<dbReference type="GO" id="GO:0005770">
    <property type="term" value="C:late endosome"/>
    <property type="evidence" value="ECO:0007669"/>
    <property type="project" value="EnsemblFungi"/>
</dbReference>
<dbReference type="SMART" id="SM00184">
    <property type="entry name" value="RING"/>
    <property type="match status" value="1"/>
</dbReference>
<dbReference type="EMBL" id="HE650824">
    <property type="protein sequence ID" value="CCF58112.1"/>
    <property type="molecule type" value="Genomic_DNA"/>
</dbReference>
<evidence type="ECO:0000256" key="3">
    <source>
        <dbReference type="ARBA" id="ARBA00004177"/>
    </source>
</evidence>
<comment type="subcellular location">
    <subcellularLocation>
        <location evidence="3">Endosome</location>
    </subcellularLocation>
    <subcellularLocation>
        <location evidence="4">Lysosome</location>
    </subcellularLocation>
    <subcellularLocation>
        <location evidence="2">Membrane</location>
        <topology evidence="2">Peripheral membrane protein</topology>
    </subcellularLocation>
</comment>
<dbReference type="GO" id="GO:0045721">
    <property type="term" value="P:negative regulation of gluconeogenesis"/>
    <property type="evidence" value="ECO:0007669"/>
    <property type="project" value="EnsemblFungi"/>
</dbReference>